<keyword evidence="1 2" id="KW-0728">SH3 domain</keyword>
<gene>
    <name evidence="4" type="ORF">EZS28_025721</name>
</gene>
<comment type="caution">
    <text evidence="4">The sequence shown here is derived from an EMBL/GenBank/DDBJ whole genome shotgun (WGS) entry which is preliminary data.</text>
</comment>
<evidence type="ECO:0000313" key="5">
    <source>
        <dbReference type="Proteomes" id="UP000324800"/>
    </source>
</evidence>
<dbReference type="InterPro" id="IPR001452">
    <property type="entry name" value="SH3_domain"/>
</dbReference>
<sequence>MSISSQFFEAIADYGGVEGDTNYIAVMKGDVVRLIKKDKEWLTVEKDGDIGKVPKGILIQKENKISSTGIEKSLLDIIELVAEKGQQEDFDNQFFDSFQQSGIITKTERLIKDKIEKEIEQDQFSQLIRKWSRECLILIQQNGDEQDQSELINVGYGRVLIISISTANGTEEQGDYEICWGL</sequence>
<dbReference type="SUPFAM" id="SSF50044">
    <property type="entry name" value="SH3-domain"/>
    <property type="match status" value="1"/>
</dbReference>
<dbReference type="PROSITE" id="PS50002">
    <property type="entry name" value="SH3"/>
    <property type="match status" value="1"/>
</dbReference>
<evidence type="ECO:0000256" key="2">
    <source>
        <dbReference type="PROSITE-ProRule" id="PRU00192"/>
    </source>
</evidence>
<proteinExistence type="predicted"/>
<dbReference type="EMBL" id="SNRW01008943">
    <property type="protein sequence ID" value="KAA6378752.1"/>
    <property type="molecule type" value="Genomic_DNA"/>
</dbReference>
<feature type="domain" description="SH3" evidence="3">
    <location>
        <begin position="3"/>
        <end position="63"/>
    </location>
</feature>
<evidence type="ECO:0000313" key="4">
    <source>
        <dbReference type="EMBL" id="KAA6378752.1"/>
    </source>
</evidence>
<accession>A0A5J4V8D1</accession>
<evidence type="ECO:0000259" key="3">
    <source>
        <dbReference type="PROSITE" id="PS50002"/>
    </source>
</evidence>
<dbReference type="InterPro" id="IPR036028">
    <property type="entry name" value="SH3-like_dom_sf"/>
</dbReference>
<reference evidence="4 5" key="1">
    <citation type="submission" date="2019-03" db="EMBL/GenBank/DDBJ databases">
        <title>Single cell metagenomics reveals metabolic interactions within the superorganism composed of flagellate Streblomastix strix and complex community of Bacteroidetes bacteria on its surface.</title>
        <authorList>
            <person name="Treitli S.C."/>
            <person name="Kolisko M."/>
            <person name="Husnik F."/>
            <person name="Keeling P."/>
            <person name="Hampl V."/>
        </authorList>
    </citation>
    <scope>NUCLEOTIDE SEQUENCE [LARGE SCALE GENOMIC DNA]</scope>
    <source>
        <strain evidence="4">ST1C</strain>
    </source>
</reference>
<dbReference type="Gene3D" id="2.30.30.40">
    <property type="entry name" value="SH3 Domains"/>
    <property type="match status" value="1"/>
</dbReference>
<evidence type="ECO:0000256" key="1">
    <source>
        <dbReference type="ARBA" id="ARBA00022443"/>
    </source>
</evidence>
<organism evidence="4 5">
    <name type="scientific">Streblomastix strix</name>
    <dbReference type="NCBI Taxonomy" id="222440"/>
    <lineage>
        <taxon>Eukaryota</taxon>
        <taxon>Metamonada</taxon>
        <taxon>Preaxostyla</taxon>
        <taxon>Oxymonadida</taxon>
        <taxon>Streblomastigidae</taxon>
        <taxon>Streblomastix</taxon>
    </lineage>
</organism>
<protein>
    <recommendedName>
        <fullName evidence="3">SH3 domain-containing protein</fullName>
    </recommendedName>
</protein>
<name>A0A5J4V8D1_9EUKA</name>
<dbReference type="AlphaFoldDB" id="A0A5J4V8D1"/>
<dbReference type="Proteomes" id="UP000324800">
    <property type="component" value="Unassembled WGS sequence"/>
</dbReference>
<feature type="non-terminal residue" evidence="4">
    <location>
        <position position="182"/>
    </location>
</feature>